<dbReference type="PANTHER" id="PTHR14303">
    <property type="entry name" value="DNA POLYMERASE DELTA SUBUNIT 4"/>
    <property type="match status" value="1"/>
</dbReference>
<proteinExistence type="predicted"/>
<protein>
    <recommendedName>
        <fullName evidence="4">DNA polymerase delta subunit 4</fullName>
    </recommendedName>
</protein>
<dbReference type="GO" id="GO:0003887">
    <property type="term" value="F:DNA-directed DNA polymerase activity"/>
    <property type="evidence" value="ECO:0007669"/>
    <property type="project" value="TreeGrafter"/>
</dbReference>
<reference evidence="2" key="1">
    <citation type="journal article" date="2020" name="Nat. Commun.">
        <title>Large-scale genome sequencing of mycorrhizal fungi provides insights into the early evolution of symbiotic traits.</title>
        <authorList>
            <person name="Miyauchi S."/>
            <person name="Kiss E."/>
            <person name="Kuo A."/>
            <person name="Drula E."/>
            <person name="Kohler A."/>
            <person name="Sanchez-Garcia M."/>
            <person name="Morin E."/>
            <person name="Andreopoulos B."/>
            <person name="Barry K.W."/>
            <person name="Bonito G."/>
            <person name="Buee M."/>
            <person name="Carver A."/>
            <person name="Chen C."/>
            <person name="Cichocki N."/>
            <person name="Clum A."/>
            <person name="Culley D."/>
            <person name="Crous P.W."/>
            <person name="Fauchery L."/>
            <person name="Girlanda M."/>
            <person name="Hayes R.D."/>
            <person name="Keri Z."/>
            <person name="LaButti K."/>
            <person name="Lipzen A."/>
            <person name="Lombard V."/>
            <person name="Magnuson J."/>
            <person name="Maillard F."/>
            <person name="Murat C."/>
            <person name="Nolan M."/>
            <person name="Ohm R.A."/>
            <person name="Pangilinan J."/>
            <person name="Pereira M.F."/>
            <person name="Perotto S."/>
            <person name="Peter M."/>
            <person name="Pfister S."/>
            <person name="Riley R."/>
            <person name="Sitrit Y."/>
            <person name="Stielow J.B."/>
            <person name="Szollosi G."/>
            <person name="Zifcakova L."/>
            <person name="Stursova M."/>
            <person name="Spatafora J.W."/>
            <person name="Tedersoo L."/>
            <person name="Vaario L.M."/>
            <person name="Yamada A."/>
            <person name="Yan M."/>
            <person name="Wang P."/>
            <person name="Xu J."/>
            <person name="Bruns T."/>
            <person name="Baldrian P."/>
            <person name="Vilgalys R."/>
            <person name="Dunand C."/>
            <person name="Henrissat B."/>
            <person name="Grigoriev I.V."/>
            <person name="Hibbett D."/>
            <person name="Nagy L.G."/>
            <person name="Martin F.M."/>
        </authorList>
    </citation>
    <scope>NUCLEOTIDE SEQUENCE</scope>
    <source>
        <strain evidence="2">UP504</strain>
    </source>
</reference>
<dbReference type="GO" id="GO:0043625">
    <property type="term" value="C:delta DNA polymerase complex"/>
    <property type="evidence" value="ECO:0007669"/>
    <property type="project" value="TreeGrafter"/>
</dbReference>
<dbReference type="OrthoDB" id="337486at2759"/>
<dbReference type="EMBL" id="MU128980">
    <property type="protein sequence ID" value="KAF9512948.1"/>
    <property type="molecule type" value="Genomic_DNA"/>
</dbReference>
<evidence type="ECO:0000313" key="3">
    <source>
        <dbReference type="Proteomes" id="UP000886523"/>
    </source>
</evidence>
<dbReference type="PANTHER" id="PTHR14303:SF0">
    <property type="entry name" value="DNA POLYMERASE DELTA SUBUNIT 4"/>
    <property type="match status" value="1"/>
</dbReference>
<dbReference type="GO" id="GO:0006261">
    <property type="term" value="P:DNA-templated DNA replication"/>
    <property type="evidence" value="ECO:0007669"/>
    <property type="project" value="TreeGrafter"/>
</dbReference>
<dbReference type="Proteomes" id="UP000886523">
    <property type="component" value="Unassembled WGS sequence"/>
</dbReference>
<evidence type="ECO:0000256" key="1">
    <source>
        <dbReference type="SAM" id="MobiDB-lite"/>
    </source>
</evidence>
<organism evidence="2 3">
    <name type="scientific">Hydnum rufescens UP504</name>
    <dbReference type="NCBI Taxonomy" id="1448309"/>
    <lineage>
        <taxon>Eukaryota</taxon>
        <taxon>Fungi</taxon>
        <taxon>Dikarya</taxon>
        <taxon>Basidiomycota</taxon>
        <taxon>Agaricomycotina</taxon>
        <taxon>Agaricomycetes</taxon>
        <taxon>Cantharellales</taxon>
        <taxon>Hydnaceae</taxon>
        <taxon>Hydnum</taxon>
    </lineage>
</organism>
<gene>
    <name evidence="2" type="ORF">BS47DRAFT_1382744</name>
</gene>
<dbReference type="InterPro" id="IPR007218">
    <property type="entry name" value="DNA_pol_delta_4"/>
</dbReference>
<feature type="compositionally biased region" description="Polar residues" evidence="1">
    <location>
        <begin position="1"/>
        <end position="12"/>
    </location>
</feature>
<dbReference type="AlphaFoldDB" id="A0A9P6DVR3"/>
<dbReference type="Pfam" id="PF04081">
    <property type="entry name" value="DNA_pol_delta_4"/>
    <property type="match status" value="1"/>
</dbReference>
<keyword evidence="3" id="KW-1185">Reference proteome</keyword>
<feature type="compositionally biased region" description="Basic residues" evidence="1">
    <location>
        <begin position="17"/>
        <end position="32"/>
    </location>
</feature>
<dbReference type="GO" id="GO:0000731">
    <property type="term" value="P:DNA synthesis involved in DNA repair"/>
    <property type="evidence" value="ECO:0007669"/>
    <property type="project" value="InterPro"/>
</dbReference>
<comment type="caution">
    <text evidence="2">The sequence shown here is derived from an EMBL/GenBank/DDBJ whole genome shotgun (WGS) entry which is preliminary data.</text>
</comment>
<evidence type="ECO:0008006" key="4">
    <source>
        <dbReference type="Google" id="ProtNLM"/>
    </source>
</evidence>
<evidence type="ECO:0000313" key="2">
    <source>
        <dbReference type="EMBL" id="KAF9512948.1"/>
    </source>
</evidence>
<feature type="region of interest" description="Disordered" evidence="1">
    <location>
        <begin position="1"/>
        <end position="40"/>
    </location>
</feature>
<name>A0A9P6DVR3_9AGAM</name>
<accession>A0A9P6DVR3</accession>
<sequence length="162" mass="18423">MPATRTKSQNTIDFPVKKRTASSKKPIKSPKKVVKDKASNSLTNTHVIQVSSPEDNVEYMPLDPGARLDEKRYTKYHRSLKPKFGIAAPVHVEEQSKVHQILRTFDLSYEYGPCIGVSRLTRWERAYKLGLNPPSEVKEILDTHEGQTLDDIKEPVFFSEGL</sequence>